<dbReference type="InterPro" id="IPR039261">
    <property type="entry name" value="FNR_nucleotide-bd"/>
</dbReference>
<dbReference type="InterPro" id="IPR012349">
    <property type="entry name" value="Split_barrel_FMN-bd"/>
</dbReference>
<dbReference type="AlphaFoldDB" id="A0A167FIA2"/>
<proteinExistence type="predicted"/>
<dbReference type="Gene3D" id="2.30.110.10">
    <property type="entry name" value="Electron Transport, Fmn-binding Protein, Chain A"/>
    <property type="match status" value="1"/>
</dbReference>
<evidence type="ECO:0000313" key="2">
    <source>
        <dbReference type="Proteomes" id="UP000076738"/>
    </source>
</evidence>
<sequence length="644" mass="70222">MLSTTGARPNGWHPGELAVQNLLALPQLVSPEAIVQALPRQHSLFHSTRLHFVPMTTLDRKARPWTSILTARDGTIGFISSSSETGLTINAGLWPGDPIAANLSGEAKNGKNVLISGVGVELTTRRRNKFGGYVQKVLLEDMDLTLEVFVNEALGQCPKYINIRTLASHPSTSPELIYEHLDMDASDRLPAEVISFVHASDAVYLATSYVAAQIDAERFPSHLGTNHRGGRPGFVRVRPSDGRTLALPNYSGNRLLNSLGNIQVTPLAGLTFPDFATGSILYITGNANTLWGKAAQDLMPGCNILTTITATGFVFVRNALPVRHGPGIDMEKSPYCPPIRYLAEEDPPARVATDVDLQLISATIHSWNLGTFTFEAAEPLVVLPAQSAVFDLSDVIRERAQKFIPLVDDPRRANDDCVRTWTISVPTSRVSLNTFSITIREKNEGLATHILFEIARTLGGNDAGGFVDLRSYDITAKLRSLGADHYALDPVPAAEGGRRLLWAAGGIGITPFLNLLDQVCQLVHPSNGAWDIVLVVSTREPDVTLQLIWRSLSSVQKRGPSVDVKISIYLFSHRPVVTSPLPNWVSVTEHTGRVQTSPNFFKDIGATDRDCHICGPLPFIQSVMAGLELAGVDAEVVRRERFTY</sequence>
<evidence type="ECO:0008006" key="3">
    <source>
        <dbReference type="Google" id="ProtNLM"/>
    </source>
</evidence>
<name>A0A167FIA2_CALVF</name>
<dbReference type="Gene3D" id="3.40.50.80">
    <property type="entry name" value="Nucleotide-binding domain of ferredoxin-NADP reductase (FNR) module"/>
    <property type="match status" value="1"/>
</dbReference>
<dbReference type="PANTHER" id="PTHR42815">
    <property type="entry name" value="FAD-BINDING, PUTATIVE (AFU_ORTHOLOGUE AFUA_6G07600)-RELATED"/>
    <property type="match status" value="1"/>
</dbReference>
<dbReference type="Proteomes" id="UP000076738">
    <property type="component" value="Unassembled WGS sequence"/>
</dbReference>
<reference evidence="1 2" key="1">
    <citation type="journal article" date="2016" name="Mol. Biol. Evol.">
        <title>Comparative Genomics of Early-Diverging Mushroom-Forming Fungi Provides Insights into the Origins of Lignocellulose Decay Capabilities.</title>
        <authorList>
            <person name="Nagy L.G."/>
            <person name="Riley R."/>
            <person name="Tritt A."/>
            <person name="Adam C."/>
            <person name="Daum C."/>
            <person name="Floudas D."/>
            <person name="Sun H."/>
            <person name="Yadav J.S."/>
            <person name="Pangilinan J."/>
            <person name="Larsson K.H."/>
            <person name="Matsuura K."/>
            <person name="Barry K."/>
            <person name="Labutti K."/>
            <person name="Kuo R."/>
            <person name="Ohm R.A."/>
            <person name="Bhattacharya S.S."/>
            <person name="Shirouzu T."/>
            <person name="Yoshinaga Y."/>
            <person name="Martin F.M."/>
            <person name="Grigoriev I.V."/>
            <person name="Hibbett D.S."/>
        </authorList>
    </citation>
    <scope>NUCLEOTIDE SEQUENCE [LARGE SCALE GENOMIC DNA]</scope>
    <source>
        <strain evidence="1 2">TUFC12733</strain>
    </source>
</reference>
<dbReference type="PANTHER" id="PTHR42815:SF2">
    <property type="entry name" value="FAD-BINDING, PUTATIVE (AFU_ORTHOLOGUE AFUA_6G07600)-RELATED"/>
    <property type="match status" value="1"/>
</dbReference>
<dbReference type="STRING" id="1330018.A0A167FIA2"/>
<protein>
    <recommendedName>
        <fullName evidence="3">FAD-binding FR-type domain-containing protein</fullName>
    </recommendedName>
</protein>
<evidence type="ECO:0000313" key="1">
    <source>
        <dbReference type="EMBL" id="KZO89517.1"/>
    </source>
</evidence>
<dbReference type="EMBL" id="KV417387">
    <property type="protein sequence ID" value="KZO89517.1"/>
    <property type="molecule type" value="Genomic_DNA"/>
</dbReference>
<keyword evidence="2" id="KW-1185">Reference proteome</keyword>
<organism evidence="1 2">
    <name type="scientific">Calocera viscosa (strain TUFC12733)</name>
    <dbReference type="NCBI Taxonomy" id="1330018"/>
    <lineage>
        <taxon>Eukaryota</taxon>
        <taxon>Fungi</taxon>
        <taxon>Dikarya</taxon>
        <taxon>Basidiomycota</taxon>
        <taxon>Agaricomycotina</taxon>
        <taxon>Dacrymycetes</taxon>
        <taxon>Dacrymycetales</taxon>
        <taxon>Dacrymycetaceae</taxon>
        <taxon>Calocera</taxon>
    </lineage>
</organism>
<dbReference type="OrthoDB" id="436496at2759"/>
<dbReference type="SUPFAM" id="SSF52343">
    <property type="entry name" value="Ferredoxin reductase-like, C-terminal NADP-linked domain"/>
    <property type="match status" value="1"/>
</dbReference>
<accession>A0A167FIA2</accession>
<gene>
    <name evidence="1" type="ORF">CALVIDRAFT_603584</name>
</gene>